<dbReference type="PANTHER" id="PTHR30153">
    <property type="entry name" value="REPLICATIVE DNA HELICASE DNAB"/>
    <property type="match status" value="1"/>
</dbReference>
<gene>
    <name evidence="2" type="ORF">GCM10022388_28050</name>
</gene>
<evidence type="ECO:0000259" key="1">
    <source>
        <dbReference type="PROSITE" id="PS51199"/>
    </source>
</evidence>
<dbReference type="PANTHER" id="PTHR30153:SF2">
    <property type="entry name" value="REPLICATIVE DNA HELICASE"/>
    <property type="match status" value="1"/>
</dbReference>
<reference evidence="3" key="1">
    <citation type="journal article" date="2019" name="Int. J. Syst. Evol. Microbiol.">
        <title>The Global Catalogue of Microorganisms (GCM) 10K type strain sequencing project: providing services to taxonomists for standard genome sequencing and annotation.</title>
        <authorList>
            <consortium name="The Broad Institute Genomics Platform"/>
            <consortium name="The Broad Institute Genome Sequencing Center for Infectious Disease"/>
            <person name="Wu L."/>
            <person name="Ma J."/>
        </authorList>
    </citation>
    <scope>NUCLEOTIDE SEQUENCE [LARGE SCALE GENOMIC DNA]</scope>
    <source>
        <strain evidence="3">JCM 17068</strain>
    </source>
</reference>
<dbReference type="RefSeq" id="WP_345095757.1">
    <property type="nucleotide sequence ID" value="NZ_BAABCS010000031.1"/>
</dbReference>
<dbReference type="InterPro" id="IPR007694">
    <property type="entry name" value="DNA_helicase_DnaB-like_C"/>
</dbReference>
<protein>
    <recommendedName>
        <fullName evidence="1">SF4 helicase domain-containing protein</fullName>
    </recommendedName>
</protein>
<dbReference type="Proteomes" id="UP001500426">
    <property type="component" value="Unassembled WGS sequence"/>
</dbReference>
<proteinExistence type="predicted"/>
<dbReference type="PROSITE" id="PS51199">
    <property type="entry name" value="SF4_HELICASE"/>
    <property type="match status" value="1"/>
</dbReference>
<comment type="caution">
    <text evidence="2">The sequence shown here is derived from an EMBL/GenBank/DDBJ whole genome shotgun (WGS) entry which is preliminary data.</text>
</comment>
<evidence type="ECO:0000313" key="3">
    <source>
        <dbReference type="Proteomes" id="UP001500426"/>
    </source>
</evidence>
<name>A0ABP7V6X6_9FLAO</name>
<keyword evidence="3" id="KW-1185">Reference proteome</keyword>
<dbReference type="Gene3D" id="3.40.50.300">
    <property type="entry name" value="P-loop containing nucleotide triphosphate hydrolases"/>
    <property type="match status" value="1"/>
</dbReference>
<feature type="domain" description="SF4 helicase" evidence="1">
    <location>
        <begin position="23"/>
        <end position="294"/>
    </location>
</feature>
<evidence type="ECO:0000313" key="2">
    <source>
        <dbReference type="EMBL" id="GAA4059604.1"/>
    </source>
</evidence>
<dbReference type="Pfam" id="PF03796">
    <property type="entry name" value="DnaB_C"/>
    <property type="match status" value="1"/>
</dbReference>
<dbReference type="EMBL" id="BAABCS010000031">
    <property type="protein sequence ID" value="GAA4059604.1"/>
    <property type="molecule type" value="Genomic_DNA"/>
</dbReference>
<sequence>MNTQQSTPIGTLSKEIVQNIENKDGNNNVIPTGFEYLDEEFGGLSLGELVVIGGRPAMGKSQFVINLVSNICDREPILFFSFDLTPTTLTSRILSNRTGISVDKLIRNQLIDSDVTLIKLAAKQLENSKLLVSDIGVANINETIDIIKEHVELYHTKIVVIDYLQLLGIGKYNTGREAEIGHICRVLKMCAKELNICIVLLSQLSRAVEVRGSSKKPQLSDLRDSGSIEQIADKVWLLYRPEYYMIEELDDDEFTPAAYILMLVVAKNKNGKIGVSYFKRNDNFTEFNSIKKPGDNFEFNEDRLSELQKPTFKELNNDNEVPF</sequence>
<accession>A0ABP7V6X6</accession>
<organism evidence="2 3">
    <name type="scientific">Flavobacterium chungnamense</name>
    <dbReference type="NCBI Taxonomy" id="706182"/>
    <lineage>
        <taxon>Bacteria</taxon>
        <taxon>Pseudomonadati</taxon>
        <taxon>Bacteroidota</taxon>
        <taxon>Flavobacteriia</taxon>
        <taxon>Flavobacteriales</taxon>
        <taxon>Flavobacteriaceae</taxon>
        <taxon>Flavobacterium</taxon>
    </lineage>
</organism>
<dbReference type="SUPFAM" id="SSF52540">
    <property type="entry name" value="P-loop containing nucleoside triphosphate hydrolases"/>
    <property type="match status" value="1"/>
</dbReference>
<dbReference type="InterPro" id="IPR027417">
    <property type="entry name" value="P-loop_NTPase"/>
</dbReference>